<evidence type="ECO:0000256" key="1">
    <source>
        <dbReference type="ARBA" id="ARBA00022679"/>
    </source>
</evidence>
<keyword evidence="5" id="KW-1185">Reference proteome</keyword>
<dbReference type="PROSITE" id="PS51186">
    <property type="entry name" value="GNAT"/>
    <property type="match status" value="1"/>
</dbReference>
<dbReference type="Pfam" id="PF00583">
    <property type="entry name" value="Acetyltransf_1"/>
    <property type="match status" value="1"/>
</dbReference>
<reference evidence="4 5" key="1">
    <citation type="submission" date="2018-06" db="EMBL/GenBank/DDBJ databases">
        <title>Genomic Encyclopedia of Archaeal and Bacterial Type Strains, Phase II (KMG-II): from individual species to whole genera.</title>
        <authorList>
            <person name="Goeker M."/>
        </authorList>
    </citation>
    <scope>NUCLEOTIDE SEQUENCE [LARGE SCALE GENOMIC DNA]</scope>
    <source>
        <strain evidence="4 5">ATCC BAA-1881</strain>
    </source>
</reference>
<dbReference type="CDD" id="cd04301">
    <property type="entry name" value="NAT_SF"/>
    <property type="match status" value="1"/>
</dbReference>
<dbReference type="PANTHER" id="PTHR43072">
    <property type="entry name" value="N-ACETYLTRANSFERASE"/>
    <property type="match status" value="1"/>
</dbReference>
<dbReference type="AlphaFoldDB" id="A0A326UKV4"/>
<organism evidence="4 5">
    <name type="scientific">Thermosporothrix hazakensis</name>
    <dbReference type="NCBI Taxonomy" id="644383"/>
    <lineage>
        <taxon>Bacteria</taxon>
        <taxon>Bacillati</taxon>
        <taxon>Chloroflexota</taxon>
        <taxon>Ktedonobacteria</taxon>
        <taxon>Ktedonobacterales</taxon>
        <taxon>Thermosporotrichaceae</taxon>
        <taxon>Thermosporothrix</taxon>
    </lineage>
</organism>
<dbReference type="Proteomes" id="UP000248806">
    <property type="component" value="Unassembled WGS sequence"/>
</dbReference>
<keyword evidence="2 4" id="KW-0012">Acyltransferase</keyword>
<dbReference type="Gene3D" id="3.40.630.30">
    <property type="match status" value="1"/>
</dbReference>
<evidence type="ECO:0000313" key="5">
    <source>
        <dbReference type="Proteomes" id="UP000248806"/>
    </source>
</evidence>
<dbReference type="OrthoDB" id="9797990at2"/>
<name>A0A326UKV4_THEHA</name>
<evidence type="ECO:0000256" key="2">
    <source>
        <dbReference type="ARBA" id="ARBA00023315"/>
    </source>
</evidence>
<comment type="caution">
    <text evidence="4">The sequence shown here is derived from an EMBL/GenBank/DDBJ whole genome shotgun (WGS) entry which is preliminary data.</text>
</comment>
<dbReference type="RefSeq" id="WP_111323003.1">
    <property type="nucleotide sequence ID" value="NZ_BIFX01000001.1"/>
</dbReference>
<dbReference type="PANTHER" id="PTHR43072:SF23">
    <property type="entry name" value="UPF0039 PROTEIN C11D3.02C"/>
    <property type="match status" value="1"/>
</dbReference>
<dbReference type="GO" id="GO:0016747">
    <property type="term" value="F:acyltransferase activity, transferring groups other than amino-acyl groups"/>
    <property type="evidence" value="ECO:0007669"/>
    <property type="project" value="InterPro"/>
</dbReference>
<dbReference type="InterPro" id="IPR016181">
    <property type="entry name" value="Acyl_CoA_acyltransferase"/>
</dbReference>
<feature type="domain" description="N-acetyltransferase" evidence="3">
    <location>
        <begin position="5"/>
        <end position="176"/>
    </location>
</feature>
<gene>
    <name evidence="4" type="ORF">EI42_02833</name>
</gene>
<dbReference type="EMBL" id="QKUF01000008">
    <property type="protein sequence ID" value="PZW29537.1"/>
    <property type="molecule type" value="Genomic_DNA"/>
</dbReference>
<evidence type="ECO:0000313" key="4">
    <source>
        <dbReference type="EMBL" id="PZW29537.1"/>
    </source>
</evidence>
<evidence type="ECO:0000259" key="3">
    <source>
        <dbReference type="PROSITE" id="PS51186"/>
    </source>
</evidence>
<proteinExistence type="predicted"/>
<dbReference type="SUPFAM" id="SSF55729">
    <property type="entry name" value="Acyl-CoA N-acyltransferases (Nat)"/>
    <property type="match status" value="1"/>
</dbReference>
<sequence>MQPLYTVRLIEKSDLPFLWDMLCEAENNNAKQEEHDNRKAPYMPLFRKYLEHWGRWGDTGILAVTERGHRLGAAWYRLFPPQEPGYGFVSPGVPELSITVRPEARGLGVGSALLQVLLGVAYEVGYKRISLAIERDSSALKFYQRYGFHDAGISQPTDTTVTLIHAFACAYEKYVGCVV</sequence>
<protein>
    <submittedName>
        <fullName evidence="4">L-amino acid N-acyltransferase YncA</fullName>
    </submittedName>
</protein>
<keyword evidence="1 4" id="KW-0808">Transferase</keyword>
<accession>A0A326UKV4</accession>
<dbReference type="InterPro" id="IPR000182">
    <property type="entry name" value="GNAT_dom"/>
</dbReference>